<dbReference type="SMART" id="SM00913">
    <property type="entry name" value="IBN_N"/>
    <property type="match status" value="1"/>
</dbReference>
<keyword evidence="12" id="KW-1185">Reference proteome</keyword>
<gene>
    <name evidence="11" type="ORF">LIPSTDRAFT_4846</name>
</gene>
<dbReference type="InterPro" id="IPR057672">
    <property type="entry name" value="TPR_IPO4/5"/>
</dbReference>
<dbReference type="Pfam" id="PF25574">
    <property type="entry name" value="TPR_IMB1"/>
    <property type="match status" value="1"/>
</dbReference>
<evidence type="ECO:0000256" key="4">
    <source>
        <dbReference type="ARBA" id="ARBA00022490"/>
    </source>
</evidence>
<evidence type="ECO:0000313" key="11">
    <source>
        <dbReference type="EMBL" id="ODQ71617.1"/>
    </source>
</evidence>
<evidence type="ECO:0000256" key="1">
    <source>
        <dbReference type="ARBA" id="ARBA00004123"/>
    </source>
</evidence>
<dbReference type="InterPro" id="IPR040122">
    <property type="entry name" value="Importin_beta"/>
</dbReference>
<dbReference type="GO" id="GO:0008139">
    <property type="term" value="F:nuclear localization sequence binding"/>
    <property type="evidence" value="ECO:0007669"/>
    <property type="project" value="EnsemblFungi"/>
</dbReference>
<dbReference type="GO" id="GO:0034399">
    <property type="term" value="C:nuclear periphery"/>
    <property type="evidence" value="ECO:0007669"/>
    <property type="project" value="EnsemblFungi"/>
</dbReference>
<dbReference type="InterPro" id="IPR000357">
    <property type="entry name" value="HEAT"/>
</dbReference>
<dbReference type="Proteomes" id="UP000094385">
    <property type="component" value="Unassembled WGS sequence"/>
</dbReference>
<evidence type="ECO:0000256" key="2">
    <source>
        <dbReference type="ARBA" id="ARBA00004496"/>
    </source>
</evidence>
<evidence type="ECO:0000256" key="9">
    <source>
        <dbReference type="PROSITE-ProRule" id="PRU00103"/>
    </source>
</evidence>
<dbReference type="Pfam" id="PF03810">
    <property type="entry name" value="IBN_N"/>
    <property type="match status" value="1"/>
</dbReference>
<dbReference type="InterPro" id="IPR058584">
    <property type="entry name" value="IMB1_TNPO1-like_TPR"/>
</dbReference>
<dbReference type="EMBL" id="KV454297">
    <property type="protein sequence ID" value="ODQ71617.1"/>
    <property type="molecule type" value="Genomic_DNA"/>
</dbReference>
<proteinExistence type="predicted"/>
<evidence type="ECO:0000259" key="10">
    <source>
        <dbReference type="PROSITE" id="PS50166"/>
    </source>
</evidence>
<evidence type="ECO:0000256" key="7">
    <source>
        <dbReference type="ARBA" id="ARBA00022990"/>
    </source>
</evidence>
<protein>
    <recommendedName>
        <fullName evidence="10">Importin N-terminal domain-containing protein</fullName>
    </recommendedName>
</protein>
<keyword evidence="4" id="KW-0963">Cytoplasm</keyword>
<keyword evidence="8" id="KW-0539">Nucleus</keyword>
<dbReference type="GO" id="GO:2000220">
    <property type="term" value="P:regulation of pseudohyphal growth"/>
    <property type="evidence" value="ECO:0007669"/>
    <property type="project" value="EnsemblFungi"/>
</dbReference>
<feature type="domain" description="Importin N-terminal" evidence="10">
    <location>
        <begin position="28"/>
        <end position="95"/>
    </location>
</feature>
<evidence type="ECO:0000256" key="5">
    <source>
        <dbReference type="ARBA" id="ARBA00022737"/>
    </source>
</evidence>
<dbReference type="GO" id="GO:0006607">
    <property type="term" value="P:NLS-bearing protein import into nucleus"/>
    <property type="evidence" value="ECO:0007669"/>
    <property type="project" value="EnsemblFungi"/>
</dbReference>
<keyword evidence="6" id="KW-0653">Protein transport</keyword>
<evidence type="ECO:0000256" key="3">
    <source>
        <dbReference type="ARBA" id="ARBA00022448"/>
    </source>
</evidence>
<dbReference type="GO" id="GO:0031267">
    <property type="term" value="F:small GTPase binding"/>
    <property type="evidence" value="ECO:0007669"/>
    <property type="project" value="InterPro"/>
</dbReference>
<keyword evidence="7" id="KW-0007">Acetylation</keyword>
<keyword evidence="3" id="KW-0813">Transport</keyword>
<dbReference type="Pfam" id="PF02985">
    <property type="entry name" value="HEAT"/>
    <property type="match status" value="1"/>
</dbReference>
<dbReference type="SUPFAM" id="SSF48371">
    <property type="entry name" value="ARM repeat"/>
    <property type="match status" value="2"/>
</dbReference>
<dbReference type="Gene3D" id="1.25.10.10">
    <property type="entry name" value="Leucine-rich Repeat Variant"/>
    <property type="match status" value="1"/>
</dbReference>
<accession>A0A1E3Q3L5</accession>
<name>A0A1E3Q3L5_LIPST</name>
<evidence type="ECO:0000256" key="6">
    <source>
        <dbReference type="ARBA" id="ARBA00022927"/>
    </source>
</evidence>
<dbReference type="AlphaFoldDB" id="A0A1E3Q3L5"/>
<organism evidence="11 12">
    <name type="scientific">Lipomyces starkeyi NRRL Y-11557</name>
    <dbReference type="NCBI Taxonomy" id="675824"/>
    <lineage>
        <taxon>Eukaryota</taxon>
        <taxon>Fungi</taxon>
        <taxon>Dikarya</taxon>
        <taxon>Ascomycota</taxon>
        <taxon>Saccharomycotina</taxon>
        <taxon>Lipomycetes</taxon>
        <taxon>Lipomycetales</taxon>
        <taxon>Lipomycetaceae</taxon>
        <taxon>Lipomyces</taxon>
    </lineage>
</organism>
<sequence>MADAQFLSQLTELLNQTTAPNSAAIKSASNKLQKEFYPLRQSVPALVQIMQQNQSQQIRQLAAVEVRKLISNHWDDLDESLRTQIRVALLQFTLQEPSSLVRHASARVISEIAKIDLPNNAWSDLPAYLQKAATSASASERELGVYILYTLLDTMEETFADKIGELFSLFSHTINDPESQIVRTNTLLALGKISEIIDSQEHIQTFRQFIPGMVGVLKQLIDQSDEKSVSQAFDVFQTLLWVDSAIISKSLGELIQFMLEMVKEKNVDTEFRSLALQFLSNCVRFKKMKVQSLKVGPVLTSAALAIAGEEMEDMDDDDDENNIARLSLRLIDILSTSLPPSQVMNVLVTEIPKYASSPNANYRRAGLLALCVAVEGAPDFLSTQLKIVLPIILQGLSDSVLDVRVAALQALAQLADELQDTISKEHEVLLPLVFNMMETTDLKVAKAACTALDAMIETMEKEVIARYLQTLMTRLLELLAQPSNDVTIKAPIIAAIGSAAHAAKNEFLPYFDATVRSFEPYLSLTEGEKELDVKGNCFDSLGAIANAVGKDAFSPYAAPAVQAAYECLQTNHNRLRECVFLFFGVLAKVYGAEFAPFLPKIMPEIFKCLEQDETGHSEKEDLDIGDADEEDIWQNITVNSGLAMEKEIAADTIGDLVAGTKEAFLPYLEETSNVLVDLTTHFYEGIRKAAIGSLWRAVGTVYEVSNPSKWQPGLPLKVPLAETVTTYSAMVRKATLEAFGEEDDRSTATVICDNLCETIRLCGPGIVGNDLEPIATMILSILKKQHLCQTQDDDPEEEDIEDAAEYDILLVESAMDVVVSLAAAFAGDFDNYFRIFCPVILKYCSNSTIGERKAGVGALAEIVNGMKSSVTPYTSQLLKAFVHRLSDESIEVRSNAVYGYGLLAEYSQSPQEIVATYPKSLQRLQQCLVSDSENDRCVANICGCVARMAYSHSESVPLGDVLPALVYSMPLKDGYEENDPIFRLVVQLYKSNNSTIHGLTAQILTVLEHIFANDSDDHKQFEFVETRQEVRELLRYINQSNPGAIQSPVLLKAIQG</sequence>
<comment type="subcellular location">
    <subcellularLocation>
        <location evidence="2">Cytoplasm</location>
    </subcellularLocation>
    <subcellularLocation>
        <location evidence="1">Nucleus</location>
    </subcellularLocation>
</comment>
<feature type="repeat" description="HEAT" evidence="9">
    <location>
        <begin position="388"/>
        <end position="426"/>
    </location>
</feature>
<dbReference type="STRING" id="675824.A0A1E3Q3L5"/>
<dbReference type="InterPro" id="IPR016024">
    <property type="entry name" value="ARM-type_fold"/>
</dbReference>
<dbReference type="GO" id="GO:0061608">
    <property type="term" value="F:nuclear import signal receptor activity"/>
    <property type="evidence" value="ECO:0007669"/>
    <property type="project" value="EnsemblFungi"/>
</dbReference>
<evidence type="ECO:0000256" key="8">
    <source>
        <dbReference type="ARBA" id="ARBA00023242"/>
    </source>
</evidence>
<dbReference type="InterPro" id="IPR011989">
    <property type="entry name" value="ARM-like"/>
</dbReference>
<dbReference type="InterPro" id="IPR034085">
    <property type="entry name" value="TOG"/>
</dbReference>
<keyword evidence="5" id="KW-0677">Repeat</keyword>
<dbReference type="OrthoDB" id="7862313at2759"/>
<reference evidence="11 12" key="1">
    <citation type="journal article" date="2016" name="Proc. Natl. Acad. Sci. U.S.A.">
        <title>Comparative genomics of biotechnologically important yeasts.</title>
        <authorList>
            <person name="Riley R."/>
            <person name="Haridas S."/>
            <person name="Wolfe K.H."/>
            <person name="Lopes M.R."/>
            <person name="Hittinger C.T."/>
            <person name="Goeker M."/>
            <person name="Salamov A.A."/>
            <person name="Wisecaver J.H."/>
            <person name="Long T.M."/>
            <person name="Calvey C.H."/>
            <person name="Aerts A.L."/>
            <person name="Barry K.W."/>
            <person name="Choi C."/>
            <person name="Clum A."/>
            <person name="Coughlan A.Y."/>
            <person name="Deshpande S."/>
            <person name="Douglass A.P."/>
            <person name="Hanson S.J."/>
            <person name="Klenk H.-P."/>
            <person name="LaButti K.M."/>
            <person name="Lapidus A."/>
            <person name="Lindquist E.A."/>
            <person name="Lipzen A.M."/>
            <person name="Meier-Kolthoff J.P."/>
            <person name="Ohm R.A."/>
            <person name="Otillar R.P."/>
            <person name="Pangilinan J.L."/>
            <person name="Peng Y."/>
            <person name="Rokas A."/>
            <person name="Rosa C.A."/>
            <person name="Scheuner C."/>
            <person name="Sibirny A.A."/>
            <person name="Slot J.C."/>
            <person name="Stielow J.B."/>
            <person name="Sun H."/>
            <person name="Kurtzman C.P."/>
            <person name="Blackwell M."/>
            <person name="Grigoriev I.V."/>
            <person name="Jeffries T.W."/>
        </authorList>
    </citation>
    <scope>NUCLEOTIDE SEQUENCE [LARGE SCALE GENOMIC DNA]</scope>
    <source>
        <strain evidence="11 12">NRRL Y-11557</strain>
    </source>
</reference>
<dbReference type="InterPro" id="IPR021133">
    <property type="entry name" value="HEAT_type_2"/>
</dbReference>
<dbReference type="PROSITE" id="PS50077">
    <property type="entry name" value="HEAT_REPEAT"/>
    <property type="match status" value="1"/>
</dbReference>
<evidence type="ECO:0000313" key="12">
    <source>
        <dbReference type="Proteomes" id="UP000094385"/>
    </source>
</evidence>
<dbReference type="PANTHER" id="PTHR10527">
    <property type="entry name" value="IMPORTIN BETA"/>
    <property type="match status" value="1"/>
</dbReference>
<dbReference type="Pfam" id="PF25780">
    <property type="entry name" value="TPR_IPO5"/>
    <property type="match status" value="1"/>
</dbReference>
<dbReference type="GO" id="GO:0005737">
    <property type="term" value="C:cytoplasm"/>
    <property type="evidence" value="ECO:0007669"/>
    <property type="project" value="UniProtKB-SubCell"/>
</dbReference>
<dbReference type="PROSITE" id="PS50166">
    <property type="entry name" value="IMPORTIN_B_NT"/>
    <property type="match status" value="1"/>
</dbReference>
<dbReference type="InterPro" id="IPR001494">
    <property type="entry name" value="Importin-beta_N"/>
</dbReference>
<dbReference type="SMART" id="SM01349">
    <property type="entry name" value="TOG"/>
    <property type="match status" value="1"/>
</dbReference>